<evidence type="ECO:0000256" key="1">
    <source>
        <dbReference type="ARBA" id="ARBA00010134"/>
    </source>
</evidence>
<dbReference type="InterPro" id="IPR015917">
    <property type="entry name" value="Pept_C14A"/>
</dbReference>
<feature type="domain" description="Caspase family p10" evidence="4">
    <location>
        <begin position="57"/>
        <end position="142"/>
    </location>
</feature>
<keyword evidence="6" id="KW-1185">Reference proteome</keyword>
<feature type="domain" description="Caspase family p20" evidence="5">
    <location>
        <begin position="1"/>
        <end position="28"/>
    </location>
</feature>
<evidence type="ECO:0000313" key="7">
    <source>
        <dbReference type="RefSeq" id="XP_006818431.1"/>
    </source>
</evidence>
<gene>
    <name evidence="7" type="primary">LOC102801205</name>
</gene>
<dbReference type="PANTHER" id="PTHR22576:SF41">
    <property type="entry name" value="CASPASE 14, APOPTOSIS-RELATED CYSTEINE PEPTIDASE"/>
    <property type="match status" value="1"/>
</dbReference>
<dbReference type="PROSITE" id="PS50208">
    <property type="entry name" value="CASPASE_P20"/>
    <property type="match status" value="1"/>
</dbReference>
<dbReference type="RefSeq" id="XP_006818431.1">
    <property type="nucleotide sequence ID" value="XM_006818368.1"/>
</dbReference>
<dbReference type="PROSITE" id="PS50207">
    <property type="entry name" value="CASPASE_P10"/>
    <property type="match status" value="1"/>
</dbReference>
<dbReference type="SMART" id="SM00115">
    <property type="entry name" value="CASc"/>
    <property type="match status" value="1"/>
</dbReference>
<dbReference type="Pfam" id="PF00656">
    <property type="entry name" value="Peptidase_C14"/>
    <property type="match status" value="1"/>
</dbReference>
<dbReference type="InterPro" id="IPR052039">
    <property type="entry name" value="Caspase-related_regulators"/>
</dbReference>
<protein>
    <submittedName>
        <fullName evidence="7">Caspase-7-like</fullName>
    </submittedName>
</protein>
<organism evidence="6 7">
    <name type="scientific">Saccoglossus kowalevskii</name>
    <name type="common">Acorn worm</name>
    <dbReference type="NCBI Taxonomy" id="10224"/>
    <lineage>
        <taxon>Eukaryota</taxon>
        <taxon>Metazoa</taxon>
        <taxon>Hemichordata</taxon>
        <taxon>Enteropneusta</taxon>
        <taxon>Harrimaniidae</taxon>
        <taxon>Saccoglossus</taxon>
    </lineage>
</organism>
<sequence length="142" mass="15969">MTLFNGENLTEFIGKPKIFIIQACRGKQYGGGVRDQSDDGPSSTSDVQMDEGYSSLPFKTRPVNADMLLAHATSEGTKAWRNEDEGSWFIHHFCHVIREDREDHLVEILTTVNLLVAQRVSSEKGAKQMPQQITSLTKKLFL</sequence>
<evidence type="ECO:0000256" key="3">
    <source>
        <dbReference type="SAM" id="MobiDB-lite"/>
    </source>
</evidence>
<reference evidence="7" key="1">
    <citation type="submission" date="2025-08" db="UniProtKB">
        <authorList>
            <consortium name="RefSeq"/>
        </authorList>
    </citation>
    <scope>IDENTIFICATION</scope>
    <source>
        <tissue evidence="7">Testes</tissue>
    </source>
</reference>
<feature type="region of interest" description="Disordered" evidence="3">
    <location>
        <begin position="30"/>
        <end position="58"/>
    </location>
</feature>
<name>A0ABM0MEJ0_SACKO</name>
<evidence type="ECO:0000256" key="2">
    <source>
        <dbReference type="RuleBase" id="RU003971"/>
    </source>
</evidence>
<dbReference type="InterPro" id="IPR033139">
    <property type="entry name" value="Caspase_cys_AS"/>
</dbReference>
<dbReference type="Proteomes" id="UP000694865">
    <property type="component" value="Unplaced"/>
</dbReference>
<dbReference type="SUPFAM" id="SSF52129">
    <property type="entry name" value="Caspase-like"/>
    <property type="match status" value="1"/>
</dbReference>
<dbReference type="InterPro" id="IPR011600">
    <property type="entry name" value="Pept_C14_caspase"/>
</dbReference>
<evidence type="ECO:0000259" key="4">
    <source>
        <dbReference type="PROSITE" id="PS50207"/>
    </source>
</evidence>
<evidence type="ECO:0000259" key="5">
    <source>
        <dbReference type="PROSITE" id="PS50208"/>
    </source>
</evidence>
<evidence type="ECO:0000313" key="6">
    <source>
        <dbReference type="Proteomes" id="UP000694865"/>
    </source>
</evidence>
<dbReference type="PROSITE" id="PS01122">
    <property type="entry name" value="CASPASE_CYS"/>
    <property type="match status" value="1"/>
</dbReference>
<dbReference type="GeneID" id="102801205"/>
<dbReference type="InterPro" id="IPR001309">
    <property type="entry name" value="Pept_C14_p20"/>
</dbReference>
<dbReference type="InterPro" id="IPR029030">
    <property type="entry name" value="Caspase-like_dom_sf"/>
</dbReference>
<comment type="similarity">
    <text evidence="1 2">Belongs to the peptidase C14A family.</text>
</comment>
<dbReference type="PRINTS" id="PR00376">
    <property type="entry name" value="IL1BCENZYME"/>
</dbReference>
<proteinExistence type="inferred from homology"/>
<accession>A0ABM0MEJ0</accession>
<dbReference type="PANTHER" id="PTHR22576">
    <property type="entry name" value="MUCOSA ASSOCIATED LYMPHOID TISSUE LYMPHOMA TRANSLOCATION PROTEIN 1/PARACASPASE"/>
    <property type="match status" value="1"/>
</dbReference>
<dbReference type="Gene3D" id="3.40.50.1460">
    <property type="match status" value="1"/>
</dbReference>
<dbReference type="InterPro" id="IPR002138">
    <property type="entry name" value="Pept_C14_p10"/>
</dbReference>